<feature type="compositionally biased region" description="Low complexity" evidence="1">
    <location>
        <begin position="544"/>
        <end position="565"/>
    </location>
</feature>
<evidence type="ECO:0000313" key="2">
    <source>
        <dbReference type="EMBL" id="ORZ36551.1"/>
    </source>
</evidence>
<dbReference type="Proteomes" id="UP000193411">
    <property type="component" value="Unassembled WGS sequence"/>
</dbReference>
<feature type="compositionally biased region" description="Polar residues" evidence="1">
    <location>
        <begin position="218"/>
        <end position="229"/>
    </location>
</feature>
<reference evidence="2 3" key="1">
    <citation type="submission" date="2016-07" db="EMBL/GenBank/DDBJ databases">
        <title>Pervasive Adenine N6-methylation of Active Genes in Fungi.</title>
        <authorList>
            <consortium name="DOE Joint Genome Institute"/>
            <person name="Mondo S.J."/>
            <person name="Dannebaum R.O."/>
            <person name="Kuo R.C."/>
            <person name="Labutti K."/>
            <person name="Haridas S."/>
            <person name="Kuo A."/>
            <person name="Salamov A."/>
            <person name="Ahrendt S.R."/>
            <person name="Lipzen A."/>
            <person name="Sullivan W."/>
            <person name="Andreopoulos W.B."/>
            <person name="Clum A."/>
            <person name="Lindquist E."/>
            <person name="Daum C."/>
            <person name="Ramamoorthy G.K."/>
            <person name="Gryganskyi A."/>
            <person name="Culley D."/>
            <person name="Magnuson J.K."/>
            <person name="James T.Y."/>
            <person name="O'Malley M.A."/>
            <person name="Stajich J.E."/>
            <person name="Spatafora J.W."/>
            <person name="Visel A."/>
            <person name="Grigoriev I.V."/>
        </authorList>
    </citation>
    <scope>NUCLEOTIDE SEQUENCE [LARGE SCALE GENOMIC DNA]</scope>
    <source>
        <strain evidence="2 3">PL171</strain>
    </source>
</reference>
<accession>A0A1Y2HRX3</accession>
<evidence type="ECO:0000313" key="3">
    <source>
        <dbReference type="Proteomes" id="UP000193411"/>
    </source>
</evidence>
<comment type="caution">
    <text evidence="2">The sequence shown here is derived from an EMBL/GenBank/DDBJ whole genome shotgun (WGS) entry which is preliminary data.</text>
</comment>
<name>A0A1Y2HRX3_9FUNG</name>
<feature type="region of interest" description="Disordered" evidence="1">
    <location>
        <begin position="76"/>
        <end position="120"/>
    </location>
</feature>
<dbReference type="AlphaFoldDB" id="A0A1Y2HRX3"/>
<feature type="compositionally biased region" description="Acidic residues" evidence="1">
    <location>
        <begin position="258"/>
        <end position="270"/>
    </location>
</feature>
<evidence type="ECO:0000256" key="1">
    <source>
        <dbReference type="SAM" id="MobiDB-lite"/>
    </source>
</evidence>
<feature type="compositionally biased region" description="Low complexity" evidence="1">
    <location>
        <begin position="103"/>
        <end position="120"/>
    </location>
</feature>
<keyword evidence="3" id="KW-1185">Reference proteome</keyword>
<feature type="compositionally biased region" description="Basic and acidic residues" evidence="1">
    <location>
        <begin position="314"/>
        <end position="325"/>
    </location>
</feature>
<proteinExistence type="predicted"/>
<organism evidence="2 3">
    <name type="scientific">Catenaria anguillulae PL171</name>
    <dbReference type="NCBI Taxonomy" id="765915"/>
    <lineage>
        <taxon>Eukaryota</taxon>
        <taxon>Fungi</taxon>
        <taxon>Fungi incertae sedis</taxon>
        <taxon>Blastocladiomycota</taxon>
        <taxon>Blastocladiomycetes</taxon>
        <taxon>Blastocladiales</taxon>
        <taxon>Catenariaceae</taxon>
        <taxon>Catenaria</taxon>
    </lineage>
</organism>
<feature type="compositionally biased region" description="Polar residues" evidence="1">
    <location>
        <begin position="501"/>
        <end position="513"/>
    </location>
</feature>
<feature type="region of interest" description="Disordered" evidence="1">
    <location>
        <begin position="501"/>
        <end position="613"/>
    </location>
</feature>
<protein>
    <submittedName>
        <fullName evidence="2">Uncharacterized protein</fullName>
    </submittedName>
</protein>
<dbReference type="EMBL" id="MCFL01000016">
    <property type="protein sequence ID" value="ORZ36551.1"/>
    <property type="molecule type" value="Genomic_DNA"/>
</dbReference>
<sequence>MEDAQGPPPECATALLDRQDVGAFLSASQPQYHAYVKGRRLRPLVTHSRPSLANAAPASSIDSGLAGSLGSIERKFDQSPSLDTSSASQLAEENTRTSTATVAGSARRGPRASSSGPPRAFATRFSKSLLESHPVSKNTADSNMEAPTRPIVMRKGTPCASREMEPTTAAIIEEPNDPTPTVPPTTALHRPPTLGVTPSSIQAAPAEKVSQAFHTALNEAQTRENTMINTRRIPPNLDEINKSLGLGGSAPVDSTSDSVEDGEKEEDAPVDAEGKVHWRQRLASHRTISQATMTTTTSILEDEEYESDMCGGDGRGDAASKDQPKEPVATPLLLQVSEKPTVVVVPAVTVSEPLPAVQTSSVLNEPTPPVSPQIIKLIPDSLLLSPPQGPPEPIVTSLPPVADLVDIPLNKPSTLAASSSNIAAHAKLGDVHHQEMHIVTAADTTDLSYSSLSEFPTARAVLPVQPTPTVHTSNLDACPSVKVQRPPSSKLALTIHELMNQRKQASTKESQSLPAAAIDRRDSALARSNSSVKPGMRETVARILQSTLSRSSASSSTDVAASDVQGVDRGSGVNAPVDTVPVMDVGSSSPNASVRSIAPSHKSRTASNASSRTKRRWWARLFGGIGGEMGQGAAAMSGQERPDGQVN</sequence>
<feature type="region of interest" description="Disordered" evidence="1">
    <location>
        <begin position="628"/>
        <end position="647"/>
    </location>
</feature>
<feature type="compositionally biased region" description="Polar residues" evidence="1">
    <location>
        <begin position="78"/>
        <end position="102"/>
    </location>
</feature>
<feature type="region of interest" description="Disordered" evidence="1">
    <location>
        <begin position="306"/>
        <end position="325"/>
    </location>
</feature>
<feature type="region of interest" description="Disordered" evidence="1">
    <location>
        <begin position="218"/>
        <end position="272"/>
    </location>
</feature>
<gene>
    <name evidence="2" type="ORF">BCR44DRAFT_1512366</name>
</gene>